<dbReference type="AlphaFoldDB" id="A0A8B9MB45"/>
<evidence type="ECO:0000313" key="2">
    <source>
        <dbReference type="Proteomes" id="UP000694541"/>
    </source>
</evidence>
<evidence type="ECO:0008006" key="3">
    <source>
        <dbReference type="Google" id="ProtNLM"/>
    </source>
</evidence>
<dbReference type="Gene3D" id="1.25.40.120">
    <property type="entry name" value="Protein prenylyltransferase"/>
    <property type="match status" value="1"/>
</dbReference>
<reference evidence="1" key="2">
    <citation type="submission" date="2025-09" db="UniProtKB">
        <authorList>
            <consortium name="Ensembl"/>
        </authorList>
    </citation>
    <scope>IDENTIFICATION</scope>
</reference>
<evidence type="ECO:0000313" key="1">
    <source>
        <dbReference type="Ensembl" id="ENSANIP00000006153.1"/>
    </source>
</evidence>
<dbReference type="Ensembl" id="ENSANIT00000006364.1">
    <property type="protein sequence ID" value="ENSANIP00000006153.1"/>
    <property type="gene ID" value="ENSANIG00000004196.1"/>
</dbReference>
<reference evidence="1" key="1">
    <citation type="submission" date="2025-08" db="UniProtKB">
        <authorList>
            <consortium name="Ensembl"/>
        </authorList>
    </citation>
    <scope>IDENTIFICATION</scope>
</reference>
<protein>
    <recommendedName>
        <fullName evidence="3">Geranylgeranyl transferase type II subunit alpha</fullName>
    </recommendedName>
</protein>
<sequence length="70" mass="8073">QHGRLKLRPPDAARRRQREEKLRLYRSAMATLLEKRERGELDAEALELTGAVLAANPDVGTCWNLRRCVF</sequence>
<dbReference type="SUPFAM" id="SSF48439">
    <property type="entry name" value="Protein prenylyltransferase"/>
    <property type="match status" value="1"/>
</dbReference>
<name>A0A8B9MB45_9AVES</name>
<organism evidence="1 2">
    <name type="scientific">Accipiter nisus</name>
    <name type="common">Eurasian sparrowhawk</name>
    <dbReference type="NCBI Taxonomy" id="211598"/>
    <lineage>
        <taxon>Eukaryota</taxon>
        <taxon>Metazoa</taxon>
        <taxon>Chordata</taxon>
        <taxon>Craniata</taxon>
        <taxon>Vertebrata</taxon>
        <taxon>Euteleostomi</taxon>
        <taxon>Archelosauria</taxon>
        <taxon>Archosauria</taxon>
        <taxon>Dinosauria</taxon>
        <taxon>Saurischia</taxon>
        <taxon>Theropoda</taxon>
        <taxon>Coelurosauria</taxon>
        <taxon>Aves</taxon>
        <taxon>Neognathae</taxon>
        <taxon>Neoaves</taxon>
        <taxon>Telluraves</taxon>
        <taxon>Accipitrimorphae</taxon>
        <taxon>Accipitriformes</taxon>
        <taxon>Accipitridae</taxon>
        <taxon>Accipitrinae</taxon>
        <taxon>Accipiter</taxon>
    </lineage>
</organism>
<dbReference type="Proteomes" id="UP000694541">
    <property type="component" value="Unplaced"/>
</dbReference>
<proteinExistence type="predicted"/>
<keyword evidence="2" id="KW-1185">Reference proteome</keyword>
<accession>A0A8B9MB45</accession>